<evidence type="ECO:0000313" key="2">
    <source>
        <dbReference type="Proteomes" id="UP000613840"/>
    </source>
</evidence>
<evidence type="ECO:0000313" key="1">
    <source>
        <dbReference type="EMBL" id="GGL76653.1"/>
    </source>
</evidence>
<comment type="caution">
    <text evidence="1">The sequence shown here is derived from an EMBL/GenBank/DDBJ whole genome shotgun (WGS) entry which is preliminary data.</text>
</comment>
<proteinExistence type="predicted"/>
<dbReference type="Proteomes" id="UP000613840">
    <property type="component" value="Unassembled WGS sequence"/>
</dbReference>
<reference evidence="1" key="1">
    <citation type="journal article" date="2014" name="Int. J. Syst. Evol. Microbiol.">
        <title>Complete genome sequence of Corynebacterium casei LMG S-19264T (=DSM 44701T), isolated from a smear-ripened cheese.</title>
        <authorList>
            <consortium name="US DOE Joint Genome Institute (JGI-PGF)"/>
            <person name="Walter F."/>
            <person name="Albersmeier A."/>
            <person name="Kalinowski J."/>
            <person name="Ruckert C."/>
        </authorList>
    </citation>
    <scope>NUCLEOTIDE SEQUENCE</scope>
    <source>
        <strain evidence="1">CGMCC 4.7306</strain>
    </source>
</reference>
<protein>
    <submittedName>
        <fullName evidence="1">Uncharacterized protein</fullName>
    </submittedName>
</protein>
<sequence>MCPNSASSVYSRSKVTELGCSSYLAFRSVSINSLGVATDQAQLSTLRRLSPEFPPMLQDYRPGPIKTSA</sequence>
<reference evidence="1" key="2">
    <citation type="submission" date="2020-09" db="EMBL/GenBank/DDBJ databases">
        <authorList>
            <person name="Sun Q."/>
            <person name="Zhou Y."/>
        </authorList>
    </citation>
    <scope>NUCLEOTIDE SEQUENCE</scope>
    <source>
        <strain evidence="1">CGMCC 4.7306</strain>
    </source>
</reference>
<accession>A0A917W6P6</accession>
<dbReference type="AlphaFoldDB" id="A0A917W6P6"/>
<gene>
    <name evidence="1" type="ORF">GCM10011575_38490</name>
</gene>
<organism evidence="1 2">
    <name type="scientific">Microlunatus endophyticus</name>
    <dbReference type="NCBI Taxonomy" id="1716077"/>
    <lineage>
        <taxon>Bacteria</taxon>
        <taxon>Bacillati</taxon>
        <taxon>Actinomycetota</taxon>
        <taxon>Actinomycetes</taxon>
        <taxon>Propionibacteriales</taxon>
        <taxon>Propionibacteriaceae</taxon>
        <taxon>Microlunatus</taxon>
    </lineage>
</organism>
<name>A0A917W6P6_9ACTN</name>
<keyword evidence="2" id="KW-1185">Reference proteome</keyword>
<dbReference type="EMBL" id="BMMZ01000011">
    <property type="protein sequence ID" value="GGL76653.1"/>
    <property type="molecule type" value="Genomic_DNA"/>
</dbReference>